<reference evidence="1 2" key="1">
    <citation type="submission" date="2018-04" db="EMBL/GenBank/DDBJ databases">
        <authorList>
            <person name="Vogel A."/>
        </authorList>
    </citation>
    <scope>NUCLEOTIDE SEQUENCE [LARGE SCALE GENOMIC DNA]</scope>
</reference>
<dbReference type="Proteomes" id="UP000595140">
    <property type="component" value="Unassembled WGS sequence"/>
</dbReference>
<protein>
    <submittedName>
        <fullName evidence="1">Uncharacterized protein</fullName>
    </submittedName>
</protein>
<evidence type="ECO:0000313" key="1">
    <source>
        <dbReference type="EMBL" id="VFQ70838.1"/>
    </source>
</evidence>
<evidence type="ECO:0000313" key="2">
    <source>
        <dbReference type="Proteomes" id="UP000595140"/>
    </source>
</evidence>
<proteinExistence type="predicted"/>
<dbReference type="EMBL" id="OOIL02000956">
    <property type="protein sequence ID" value="VFQ70838.1"/>
    <property type="molecule type" value="Genomic_DNA"/>
</dbReference>
<accession>A0A484L3G3</accession>
<dbReference type="AlphaFoldDB" id="A0A484L3G3"/>
<name>A0A484L3G3_9ASTE</name>
<keyword evidence="2" id="KW-1185">Reference proteome</keyword>
<gene>
    <name evidence="1" type="ORF">CCAM_LOCUS12614</name>
</gene>
<organism evidence="1 2">
    <name type="scientific">Cuscuta campestris</name>
    <dbReference type="NCBI Taxonomy" id="132261"/>
    <lineage>
        <taxon>Eukaryota</taxon>
        <taxon>Viridiplantae</taxon>
        <taxon>Streptophyta</taxon>
        <taxon>Embryophyta</taxon>
        <taxon>Tracheophyta</taxon>
        <taxon>Spermatophyta</taxon>
        <taxon>Magnoliopsida</taxon>
        <taxon>eudicotyledons</taxon>
        <taxon>Gunneridae</taxon>
        <taxon>Pentapetalae</taxon>
        <taxon>asterids</taxon>
        <taxon>lamiids</taxon>
        <taxon>Solanales</taxon>
        <taxon>Convolvulaceae</taxon>
        <taxon>Cuscuteae</taxon>
        <taxon>Cuscuta</taxon>
        <taxon>Cuscuta subgen. Grammica</taxon>
        <taxon>Cuscuta sect. Cleistogrammica</taxon>
    </lineage>
</organism>
<sequence>MQRYFKKLPEFKDSELSAIDGGGEDFEVIADDITSDDKEENEVIVIDSDDDTFDLGSDEVEFLGDSDINDSFRSEIIGIDTSSMICSHIHLHIDMLNILLPTPDPNFWASTYK</sequence>